<feature type="region of interest" description="Disordered" evidence="1">
    <location>
        <begin position="48"/>
        <end position="71"/>
    </location>
</feature>
<reference evidence="2 3" key="1">
    <citation type="submission" date="2020-04" db="EMBL/GenBank/DDBJ databases">
        <title>Plant Genome Project.</title>
        <authorList>
            <person name="Zhang R.-G."/>
        </authorList>
    </citation>
    <scope>NUCLEOTIDE SEQUENCE [LARGE SCALE GENOMIC DNA]</scope>
    <source>
        <strain evidence="2">YNK0</strain>
        <tissue evidence="2">Leaf</tissue>
    </source>
</reference>
<gene>
    <name evidence="2" type="ORF">HHK36_032128</name>
</gene>
<organism evidence="2 3">
    <name type="scientific">Tetracentron sinense</name>
    <name type="common">Spur-leaf</name>
    <dbReference type="NCBI Taxonomy" id="13715"/>
    <lineage>
        <taxon>Eukaryota</taxon>
        <taxon>Viridiplantae</taxon>
        <taxon>Streptophyta</taxon>
        <taxon>Embryophyta</taxon>
        <taxon>Tracheophyta</taxon>
        <taxon>Spermatophyta</taxon>
        <taxon>Magnoliopsida</taxon>
        <taxon>Trochodendrales</taxon>
        <taxon>Trochodendraceae</taxon>
        <taxon>Tetracentron</taxon>
    </lineage>
</organism>
<evidence type="ECO:0000313" key="3">
    <source>
        <dbReference type="Proteomes" id="UP000655225"/>
    </source>
</evidence>
<dbReference type="AlphaFoldDB" id="A0A834Y9M5"/>
<comment type="caution">
    <text evidence="2">The sequence shown here is derived from an EMBL/GenBank/DDBJ whole genome shotgun (WGS) entry which is preliminary data.</text>
</comment>
<keyword evidence="3" id="KW-1185">Reference proteome</keyword>
<sequence length="99" mass="11135">MHFTTITFNLKVREIPETEIKMFDETSYSGDLALFNLGLVGIFRHRDKPKPEISGSSSNQRARFGFSPDPATTSEFLHFPVTTKQNQGSVNIDAQKVQS</sequence>
<accession>A0A834Y9M5</accession>
<dbReference type="EMBL" id="JABCRI010000453">
    <property type="protein sequence ID" value="KAF8369846.1"/>
    <property type="molecule type" value="Genomic_DNA"/>
</dbReference>
<proteinExistence type="predicted"/>
<name>A0A834Y9M5_TETSI</name>
<evidence type="ECO:0000313" key="2">
    <source>
        <dbReference type="EMBL" id="KAF8369846.1"/>
    </source>
</evidence>
<protein>
    <submittedName>
        <fullName evidence="2">Uncharacterized protein</fullName>
    </submittedName>
</protein>
<dbReference type="Proteomes" id="UP000655225">
    <property type="component" value="Unassembled WGS sequence"/>
</dbReference>
<evidence type="ECO:0000256" key="1">
    <source>
        <dbReference type="SAM" id="MobiDB-lite"/>
    </source>
</evidence>